<dbReference type="GO" id="GO:0004672">
    <property type="term" value="F:protein kinase activity"/>
    <property type="evidence" value="ECO:0007669"/>
    <property type="project" value="InterPro"/>
</dbReference>
<dbReference type="InterPro" id="IPR011009">
    <property type="entry name" value="Kinase-like_dom_sf"/>
</dbReference>
<dbReference type="EMBL" id="KZ993126">
    <property type="protein sequence ID" value="RKP05451.1"/>
    <property type="molecule type" value="Genomic_DNA"/>
</dbReference>
<keyword evidence="3" id="KW-1185">Reference proteome</keyword>
<dbReference type="Proteomes" id="UP000271241">
    <property type="component" value="Unassembled WGS sequence"/>
</dbReference>
<evidence type="ECO:0000259" key="1">
    <source>
        <dbReference type="PROSITE" id="PS50011"/>
    </source>
</evidence>
<organism evidence="2 3">
    <name type="scientific">Thamnocephalis sphaerospora</name>
    <dbReference type="NCBI Taxonomy" id="78915"/>
    <lineage>
        <taxon>Eukaryota</taxon>
        <taxon>Fungi</taxon>
        <taxon>Fungi incertae sedis</taxon>
        <taxon>Zoopagomycota</taxon>
        <taxon>Zoopagomycotina</taxon>
        <taxon>Zoopagomycetes</taxon>
        <taxon>Zoopagales</taxon>
        <taxon>Sigmoideomycetaceae</taxon>
        <taxon>Thamnocephalis</taxon>
    </lineage>
</organism>
<dbReference type="Pfam" id="PF06293">
    <property type="entry name" value="Kdo"/>
    <property type="match status" value="1"/>
</dbReference>
<proteinExistence type="predicted"/>
<accession>A0A4P9XJC1</accession>
<dbReference type="SUPFAM" id="SSF56112">
    <property type="entry name" value="Protein kinase-like (PK-like)"/>
    <property type="match status" value="1"/>
</dbReference>
<dbReference type="GO" id="GO:0005524">
    <property type="term" value="F:ATP binding"/>
    <property type="evidence" value="ECO:0007669"/>
    <property type="project" value="InterPro"/>
</dbReference>
<dbReference type="AlphaFoldDB" id="A0A4P9XJC1"/>
<sequence length="122" mass="13898">MHSIHWVHGDMKPDNIMITRTPAGAIKATLIDFDLAQKADSEPKRSLGVDQYKRESWVLGATIYSALFHKPPYGYSFDFKTKEFVSWSKEAMTARMLELANSFAWCLGRQAKGEGQSTLRRQ</sequence>
<evidence type="ECO:0000313" key="3">
    <source>
        <dbReference type="Proteomes" id="UP000271241"/>
    </source>
</evidence>
<protein>
    <recommendedName>
        <fullName evidence="1">Protein kinase domain-containing protein</fullName>
    </recommendedName>
</protein>
<dbReference type="PROSITE" id="PS50011">
    <property type="entry name" value="PROTEIN_KINASE_DOM"/>
    <property type="match status" value="1"/>
</dbReference>
<dbReference type="OrthoDB" id="626167at2759"/>
<dbReference type="InterPro" id="IPR000719">
    <property type="entry name" value="Prot_kinase_dom"/>
</dbReference>
<name>A0A4P9XJC1_9FUNG</name>
<reference evidence="3" key="1">
    <citation type="journal article" date="2018" name="Nat. Microbiol.">
        <title>Leveraging single-cell genomics to expand the fungal tree of life.</title>
        <authorList>
            <person name="Ahrendt S.R."/>
            <person name="Quandt C.A."/>
            <person name="Ciobanu D."/>
            <person name="Clum A."/>
            <person name="Salamov A."/>
            <person name="Andreopoulos B."/>
            <person name="Cheng J.F."/>
            <person name="Woyke T."/>
            <person name="Pelin A."/>
            <person name="Henrissat B."/>
            <person name="Reynolds N.K."/>
            <person name="Benny G.L."/>
            <person name="Smith M.E."/>
            <person name="James T.Y."/>
            <person name="Grigoriev I.V."/>
        </authorList>
    </citation>
    <scope>NUCLEOTIDE SEQUENCE [LARGE SCALE GENOMIC DNA]</scope>
    <source>
        <strain evidence="3">RSA 1356</strain>
    </source>
</reference>
<evidence type="ECO:0000313" key="2">
    <source>
        <dbReference type="EMBL" id="RKP05451.1"/>
    </source>
</evidence>
<feature type="domain" description="Protein kinase" evidence="1">
    <location>
        <begin position="1"/>
        <end position="122"/>
    </location>
</feature>
<gene>
    <name evidence="2" type="ORF">THASP1DRAFT_26055</name>
</gene>
<dbReference type="Gene3D" id="1.10.510.10">
    <property type="entry name" value="Transferase(Phosphotransferase) domain 1"/>
    <property type="match status" value="1"/>
</dbReference>